<feature type="compositionally biased region" description="Acidic residues" evidence="1">
    <location>
        <begin position="342"/>
        <end position="361"/>
    </location>
</feature>
<gene>
    <name evidence="2" type="ORF">CYNAS_LOCUS6349</name>
</gene>
<dbReference type="EMBL" id="CATQJL010000112">
    <property type="protein sequence ID" value="CAJ0594366.1"/>
    <property type="molecule type" value="Genomic_DNA"/>
</dbReference>
<dbReference type="AlphaFoldDB" id="A0AA36M162"/>
<dbReference type="Proteomes" id="UP001176961">
    <property type="component" value="Unassembled WGS sequence"/>
</dbReference>
<feature type="region of interest" description="Disordered" evidence="1">
    <location>
        <begin position="271"/>
        <end position="294"/>
    </location>
</feature>
<organism evidence="2 3">
    <name type="scientific">Cylicocyclus nassatus</name>
    <name type="common">Nematode worm</name>
    <dbReference type="NCBI Taxonomy" id="53992"/>
    <lineage>
        <taxon>Eukaryota</taxon>
        <taxon>Metazoa</taxon>
        <taxon>Ecdysozoa</taxon>
        <taxon>Nematoda</taxon>
        <taxon>Chromadorea</taxon>
        <taxon>Rhabditida</taxon>
        <taxon>Rhabditina</taxon>
        <taxon>Rhabditomorpha</taxon>
        <taxon>Strongyloidea</taxon>
        <taxon>Strongylidae</taxon>
        <taxon>Cylicocyclus</taxon>
    </lineage>
</organism>
<reference evidence="2" key="1">
    <citation type="submission" date="2023-07" db="EMBL/GenBank/DDBJ databases">
        <authorList>
            <consortium name="CYATHOMIX"/>
        </authorList>
    </citation>
    <scope>NUCLEOTIDE SEQUENCE</scope>
    <source>
        <strain evidence="2">N/A</strain>
    </source>
</reference>
<feature type="region of interest" description="Disordered" evidence="1">
    <location>
        <begin position="325"/>
        <end position="376"/>
    </location>
</feature>
<evidence type="ECO:0000256" key="1">
    <source>
        <dbReference type="SAM" id="MobiDB-lite"/>
    </source>
</evidence>
<evidence type="ECO:0000313" key="3">
    <source>
        <dbReference type="Proteomes" id="UP001176961"/>
    </source>
</evidence>
<comment type="caution">
    <text evidence="2">The sequence shown here is derived from an EMBL/GenBank/DDBJ whole genome shotgun (WGS) entry which is preliminary data.</text>
</comment>
<feature type="region of interest" description="Disordered" evidence="1">
    <location>
        <begin position="1"/>
        <end position="47"/>
    </location>
</feature>
<protein>
    <submittedName>
        <fullName evidence="2">Uncharacterized protein</fullName>
    </submittedName>
</protein>
<keyword evidence="3" id="KW-1185">Reference proteome</keyword>
<feature type="compositionally biased region" description="Basic and acidic residues" evidence="1">
    <location>
        <begin position="362"/>
        <end position="371"/>
    </location>
</feature>
<evidence type="ECO:0000313" key="2">
    <source>
        <dbReference type="EMBL" id="CAJ0594366.1"/>
    </source>
</evidence>
<accession>A0AA36M162</accession>
<name>A0AA36M162_CYLNA</name>
<sequence length="545" mass="61109">MLMFLTMRSQELGSPPLDDDDPFVQQRDREEMEPDTSGDYANSSPAGMQCALSAAGDDDTVEVLSVHSKHDENSSNVVDQQPTSSSKCLSIPKLHSLIKMRQKLLKQLRKLEVREVCFDDEAKELFYINHERKLKKTLVDVERTLLKHGALLDVDEEVRALHDAAHAPSITVADTGNELLNKRITDLMNKKIANKEKIVTPSFDELRDLMCELRTECGPSSGIPDPEKELDAFLDHLDNIAFVTIRTHQNFISSQFLENVDLYVPEDDRPTVRKLPELSSPMKELSSTEGDVLPDEVFRMELQTAGRLELDNPSKDVPDEEVDLLLDEDSGSDRDLTNVDEQLSEEEDDGSDKDVVDEDDHQLDQDHDSDNKATALFSPNHNTLAEVLEASPQVVANGESSTFESDICYENPESYASVSSAIPMEERLTVTLNLSQPSQTAVNDSACDKDVIKRVSEWLHDIKEQQVTVTVLENNLEEVEEKKCPKREINTNECCNDDDEIECLGVFKGSADQNNISRSKRPRLDKVGNSAGLSTTEIETIYIDD</sequence>
<proteinExistence type="predicted"/>